<organism evidence="2 3">
    <name type="scientific">Salipiger profundus</name>
    <dbReference type="NCBI Taxonomy" id="1229727"/>
    <lineage>
        <taxon>Bacteria</taxon>
        <taxon>Pseudomonadati</taxon>
        <taxon>Pseudomonadota</taxon>
        <taxon>Alphaproteobacteria</taxon>
        <taxon>Rhodobacterales</taxon>
        <taxon>Roseobacteraceae</taxon>
        <taxon>Salipiger</taxon>
    </lineage>
</organism>
<evidence type="ECO:0000313" key="3">
    <source>
        <dbReference type="Proteomes" id="UP000186559"/>
    </source>
</evidence>
<evidence type="ECO:0000313" key="2">
    <source>
        <dbReference type="EMBL" id="APX25712.1"/>
    </source>
</evidence>
<sequence length="819" mass="92493">MAGAPAARRKETRQDRDDMTESPAIASDEAAAHARSEWCQEVLNTAPDRFAAGRQIARRLGAIVEGDRVEFGFWTPELQDWRIADGDVFLEILRPRGEIDLTASQADVTFDRTLLPVCRTEGFTFAAATGLRAGNRDEIGDFYALVWRDQEGALHRILDPLASSLPYGAFAPAEIYDLNAMQARRQDKGYFAQVKGDKPHKFPPPTSILQVHVPTATPGGTLASLTRQFERLAARVGAGLTLEPDEELFAGYDAVQLLPVEPTTVYEAGPDFWTDTESDDEEVTAHLLRPDTTNWGYDIVISGMATVNPVLLETARPDELVDLAAVLHNFPRYPKMLVLDVVFGHSDNQGLNALNSHFFAGPNMYGQNLDYHNPFVRAILLELQRRKVDFGADGVRVDGAQDFKWWDSSTQEMRHDDEYLREMSGVVQNVAGVDYWPWFVFEDGRPWPQEDWELSSDYRAVIEDQKDLDPDLFQWGPLTFAHNTPFIYTFWLSKYWRLQEILKRGSNWISGTANHDTLRRGTQVNPKLNINTRLGDTKNEILDKAYDNPAVSILTYAALPGVPMDFLNATARASWGFIRNQDDKYGVKVVAEEAISLKWQVDAYSYSVPGAFRWLKEMGFETREDLARFLEFLPALVEVTEYDLNTIATLLNAVEPPLAGPRPFTVGTLKQIARAWMDDMHEYCNVSHSTSRLDPVQTNAMRRLRMFRLNNPWLRDNFRDDDHFRYLEPIEGRTVFVALRNAPQGGEVFTVCHMEGCETEDIDPLDLLPDSVSRNDWHLTIRGPGIGSDYTGGPVVLRDSMGLVFTRGLDITHLAGEPH</sequence>
<dbReference type="GO" id="GO:0016787">
    <property type="term" value="F:hydrolase activity"/>
    <property type="evidence" value="ECO:0007669"/>
    <property type="project" value="UniProtKB-KW"/>
</dbReference>
<name>A0A1U7DC77_9RHOB</name>
<dbReference type="InterPro" id="IPR017853">
    <property type="entry name" value="GH"/>
</dbReference>
<feature type="region of interest" description="Disordered" evidence="1">
    <location>
        <begin position="1"/>
        <end position="30"/>
    </location>
</feature>
<proteinExistence type="predicted"/>
<keyword evidence="2" id="KW-0378">Hydrolase</keyword>
<dbReference type="SUPFAM" id="SSF51445">
    <property type="entry name" value="(Trans)glycosidases"/>
    <property type="match status" value="1"/>
</dbReference>
<feature type="compositionally biased region" description="Basic and acidic residues" evidence="1">
    <location>
        <begin position="8"/>
        <end position="19"/>
    </location>
</feature>
<accession>A0A1U7DC77</accession>
<protein>
    <submittedName>
        <fullName evidence="2">Putative glycoside hydrolase 5</fullName>
    </submittedName>
</protein>
<evidence type="ECO:0000256" key="1">
    <source>
        <dbReference type="SAM" id="MobiDB-lite"/>
    </source>
</evidence>
<gene>
    <name evidence="2" type="ORF">Ga0080559_TMP4916</name>
</gene>
<dbReference type="STRING" id="1229727.Ga0080559_TMP4916"/>
<reference evidence="2 3" key="1">
    <citation type="submission" date="2016-03" db="EMBL/GenBank/DDBJ databases">
        <title>Deep-sea bacteria in the southern Pacific.</title>
        <authorList>
            <person name="Tang K."/>
        </authorList>
    </citation>
    <scope>NUCLEOTIDE SEQUENCE [LARGE SCALE GENOMIC DNA]</scope>
    <source>
        <strain evidence="2 3">JLT2016</strain>
    </source>
</reference>
<dbReference type="Pfam" id="PF14872">
    <property type="entry name" value="GHL5"/>
    <property type="match status" value="2"/>
</dbReference>
<keyword evidence="3" id="KW-1185">Reference proteome</keyword>
<dbReference type="InterPro" id="IPR029457">
    <property type="entry name" value="GHL5"/>
</dbReference>
<dbReference type="AlphaFoldDB" id="A0A1U7DC77"/>
<dbReference type="Gene3D" id="3.20.20.80">
    <property type="entry name" value="Glycosidases"/>
    <property type="match status" value="1"/>
</dbReference>
<dbReference type="KEGG" id="tpro:Ga0080559_TMP4916"/>
<dbReference type="Proteomes" id="UP000186559">
    <property type="component" value="Chromosome"/>
</dbReference>
<dbReference type="EMBL" id="CP014796">
    <property type="protein sequence ID" value="APX25712.1"/>
    <property type="molecule type" value="Genomic_DNA"/>
</dbReference>